<organism evidence="2 3">
    <name type="scientific">Brooklawnia cerclae</name>
    <dbReference type="NCBI Taxonomy" id="349934"/>
    <lineage>
        <taxon>Bacteria</taxon>
        <taxon>Bacillati</taxon>
        <taxon>Actinomycetota</taxon>
        <taxon>Actinomycetes</taxon>
        <taxon>Propionibacteriales</taxon>
        <taxon>Propionibacteriaceae</taxon>
        <taxon>Brooklawnia</taxon>
    </lineage>
</organism>
<evidence type="ECO:0000313" key="2">
    <source>
        <dbReference type="EMBL" id="NIH56873.1"/>
    </source>
</evidence>
<proteinExistence type="predicted"/>
<dbReference type="CDD" id="cd00093">
    <property type="entry name" value="HTH_XRE"/>
    <property type="match status" value="1"/>
</dbReference>
<sequence length="271" mass="28579">MATDHSDSAADSLDAFTADLRALRRDAGNPTLATLERRTGISKSVLSDALAGRRLPTERTTATLVATLGGDETAWVARRARLDPRNAGAGVPTGGSTPAIRPGGPRFSLPALIGVGVGAALLSAILTSLVWTAVVIHDEGETATAPGESYLDVADAVDPMQTKCREDAVIAASEERLDGDVQVQMMYSNQCMAVWGRVTRYDGEAAGNSVTMRIYPAIDMTSDRSQERSAFDVQSVYTTLLIEPDVDARVCGIATVTRDGESIELGPPVCI</sequence>
<keyword evidence="3" id="KW-1185">Reference proteome</keyword>
<dbReference type="InterPro" id="IPR021224">
    <property type="entry name" value="DUF2690"/>
</dbReference>
<dbReference type="InterPro" id="IPR001387">
    <property type="entry name" value="Cro/C1-type_HTH"/>
</dbReference>
<feature type="domain" description="HTH cro/C1-type" evidence="1">
    <location>
        <begin position="19"/>
        <end position="75"/>
    </location>
</feature>
<evidence type="ECO:0000313" key="3">
    <source>
        <dbReference type="Proteomes" id="UP000749311"/>
    </source>
</evidence>
<dbReference type="InterPro" id="IPR010982">
    <property type="entry name" value="Lambda_DNA-bd_dom_sf"/>
</dbReference>
<dbReference type="Pfam" id="PF10901">
    <property type="entry name" value="DUF2690"/>
    <property type="match status" value="1"/>
</dbReference>
<gene>
    <name evidence="2" type="ORF">FB473_001518</name>
</gene>
<evidence type="ECO:0000259" key="1">
    <source>
        <dbReference type="SMART" id="SM00530"/>
    </source>
</evidence>
<accession>A0ABX0SHS2</accession>
<dbReference type="EMBL" id="JAAMOZ010000001">
    <property type="protein sequence ID" value="NIH56873.1"/>
    <property type="molecule type" value="Genomic_DNA"/>
</dbReference>
<dbReference type="Proteomes" id="UP000749311">
    <property type="component" value="Unassembled WGS sequence"/>
</dbReference>
<dbReference type="RefSeq" id="WP_167166141.1">
    <property type="nucleotide sequence ID" value="NZ_BAAAOO010000015.1"/>
</dbReference>
<dbReference type="SMART" id="SM00530">
    <property type="entry name" value="HTH_XRE"/>
    <property type="match status" value="1"/>
</dbReference>
<comment type="caution">
    <text evidence="2">The sequence shown here is derived from an EMBL/GenBank/DDBJ whole genome shotgun (WGS) entry which is preliminary data.</text>
</comment>
<reference evidence="2 3" key="1">
    <citation type="submission" date="2020-02" db="EMBL/GenBank/DDBJ databases">
        <title>Sequencing the genomes of 1000 actinobacteria strains.</title>
        <authorList>
            <person name="Klenk H.-P."/>
        </authorList>
    </citation>
    <scope>NUCLEOTIDE SEQUENCE [LARGE SCALE GENOMIC DNA]</scope>
    <source>
        <strain evidence="2 3">DSM 19609</strain>
    </source>
</reference>
<protein>
    <recommendedName>
        <fullName evidence="1">HTH cro/C1-type domain-containing protein</fullName>
    </recommendedName>
</protein>
<name>A0ABX0SHS2_9ACTN</name>
<dbReference type="SUPFAM" id="SSF47413">
    <property type="entry name" value="lambda repressor-like DNA-binding domains"/>
    <property type="match status" value="1"/>
</dbReference>